<name>A0A518RFW5_9SPHN</name>
<dbReference type="EMBL" id="CP042239">
    <property type="protein sequence ID" value="QDX26336.1"/>
    <property type="molecule type" value="Genomic_DNA"/>
</dbReference>
<dbReference type="KEGG" id="ssua:FPZ54_10085"/>
<dbReference type="Proteomes" id="UP000318055">
    <property type="component" value="Chromosome"/>
</dbReference>
<gene>
    <name evidence="2" type="ORF">FPZ54_10085</name>
</gene>
<keyword evidence="1" id="KW-0732">Signal</keyword>
<feature type="signal peptide" evidence="1">
    <location>
        <begin position="1"/>
        <end position="23"/>
    </location>
</feature>
<evidence type="ECO:0000313" key="3">
    <source>
        <dbReference type="Proteomes" id="UP000318055"/>
    </source>
</evidence>
<feature type="chain" id="PRO_5021707527" description="Circumsporozoite protein" evidence="1">
    <location>
        <begin position="24"/>
        <end position="82"/>
    </location>
</feature>
<evidence type="ECO:0000313" key="2">
    <source>
        <dbReference type="EMBL" id="QDX26336.1"/>
    </source>
</evidence>
<sequence>MRALLTKAVAGSMIASAALLVSACGETTETTTDNTTVMDVNATDPVLDGTTTDNMTMVDGATGNDMGMAGDMMANDTMGNGM</sequence>
<dbReference type="RefSeq" id="WP_145846884.1">
    <property type="nucleotide sequence ID" value="NZ_CP042239.1"/>
</dbReference>
<accession>A0A518RFW5</accession>
<evidence type="ECO:0008006" key="4">
    <source>
        <dbReference type="Google" id="ProtNLM"/>
    </source>
</evidence>
<reference evidence="2 3" key="1">
    <citation type="submission" date="2019-07" db="EMBL/GenBank/DDBJ databases">
        <title>Sphingomonas alkalisoli sp. nov., isolated from rhizosphere soil of Suaedae salsa.</title>
        <authorList>
            <person name="Zhang H."/>
            <person name="Xu L."/>
            <person name="Zhang J.-X."/>
            <person name="Sun J.-Q."/>
        </authorList>
    </citation>
    <scope>NUCLEOTIDE SEQUENCE [LARGE SCALE GENOMIC DNA]</scope>
    <source>
        <strain evidence="2 3">XS-10</strain>
    </source>
</reference>
<dbReference type="PROSITE" id="PS51257">
    <property type="entry name" value="PROKAR_LIPOPROTEIN"/>
    <property type="match status" value="1"/>
</dbReference>
<keyword evidence="3" id="KW-1185">Reference proteome</keyword>
<protein>
    <recommendedName>
        <fullName evidence="4">Circumsporozoite protein</fullName>
    </recommendedName>
</protein>
<organism evidence="2 3">
    <name type="scientific">Sphingomonas suaedae</name>
    <dbReference type="NCBI Taxonomy" id="2599297"/>
    <lineage>
        <taxon>Bacteria</taxon>
        <taxon>Pseudomonadati</taxon>
        <taxon>Pseudomonadota</taxon>
        <taxon>Alphaproteobacteria</taxon>
        <taxon>Sphingomonadales</taxon>
        <taxon>Sphingomonadaceae</taxon>
        <taxon>Sphingomonas</taxon>
    </lineage>
</organism>
<evidence type="ECO:0000256" key="1">
    <source>
        <dbReference type="SAM" id="SignalP"/>
    </source>
</evidence>
<proteinExistence type="predicted"/>
<dbReference type="AlphaFoldDB" id="A0A518RFW5"/>